<sequence length="880" mass="99759">MTSKTNPTSKEVGNKKKTIWQILMAIAMIVALFSAASFLEKNKALALLGNEGYNDFYQQMPSELIGFINKNPLDKVVDRNEARAKKNKTLKYNGYILENGYSRELVVIKKLQNNDTTQLRPISFNIYPKNKALSAKGKDFFKLITNAITYRYNGHNYRVAKQVLPNIGIIKIEPYSKYWKTTISYVDDGLLALDEVDKGIKMNKKDSLSLGLNIEGSAYDFLFSKQLEAKKILFLPKHQQLKKLDFKNASPAFQEYVKEHGLQLMKTPNDIVFWQKITQEKKMGELQFFNADLVKINQRLKEYFNGDRKFSELFDEQKLASYYALLNLYSNRTDNELYLHFNKSTQLLEPFVVDKELGILNTYVKDLKLKEADFSKNYAQESRALATLNELKELIYDHKSEIREKLEILHSVFPTHIFDEALFHHNKLIIEKSLRPSSMAKIALVHYDDAKIEVSIENLTNFPLEVIELSHKGKKRIVSPKNSEAIPIGSTETIVFELPDSFKNLFVHKKKKTTGFIFEKDIFDLRVGYRLLGTSTIFYDKIVPFRDVDALQANQDLFRSSSNLEEFPFLLVSERYKTISFKSDSVVIDKPLVLPAGYRLFAKEGLHINILEGGKLISRSALNFVGAKKHPVVIYSSDKKGQGIFVMKAERTSILKNVEFRDLGNPDHGLWSISGAVTFYESDVNLDGVLIADNRCEDGLNIIRSDFNMVNTTFLNIQSDAFDGDFVMGKLTNCTFENLGNDAIDVSGSSLHLSRVKINNAGDKGISVGEDSKVFADNIEIKSSEIAIAGKDLSTFNGNRIDISDCKLAFTAFKKKPEFGPSKITAKNVVLKNIQTQHLIENGSSLILNGVESKTVAAVKDKMYGVEFGVDSKETRTIEQ</sequence>
<proteinExistence type="predicted"/>
<evidence type="ECO:0000313" key="2">
    <source>
        <dbReference type="EMBL" id="VAW17547.1"/>
    </source>
</evidence>
<dbReference type="EMBL" id="UOEL01000144">
    <property type="protein sequence ID" value="VAW17547.1"/>
    <property type="molecule type" value="Genomic_DNA"/>
</dbReference>
<reference evidence="2" key="1">
    <citation type="submission" date="2018-06" db="EMBL/GenBank/DDBJ databases">
        <authorList>
            <person name="Zhirakovskaya E."/>
        </authorList>
    </citation>
    <scope>NUCLEOTIDE SEQUENCE</scope>
</reference>
<name>A0A3B0TVX1_9ZZZZ</name>
<keyword evidence="1" id="KW-0472">Membrane</keyword>
<accession>A0A3B0TVX1</accession>
<keyword evidence="1" id="KW-0812">Transmembrane</keyword>
<protein>
    <recommendedName>
        <fullName evidence="3">Right handed beta helix domain-containing protein</fullName>
    </recommendedName>
</protein>
<keyword evidence="1" id="KW-1133">Transmembrane helix</keyword>
<evidence type="ECO:0008006" key="3">
    <source>
        <dbReference type="Google" id="ProtNLM"/>
    </source>
</evidence>
<dbReference type="AlphaFoldDB" id="A0A3B0TVX1"/>
<gene>
    <name evidence="2" type="ORF">MNBD_BACTEROID03-1953</name>
</gene>
<evidence type="ECO:0000256" key="1">
    <source>
        <dbReference type="SAM" id="Phobius"/>
    </source>
</evidence>
<feature type="transmembrane region" description="Helical" evidence="1">
    <location>
        <begin position="20"/>
        <end position="39"/>
    </location>
</feature>
<dbReference type="SUPFAM" id="SSF51126">
    <property type="entry name" value="Pectin lyase-like"/>
    <property type="match status" value="1"/>
</dbReference>
<dbReference type="InterPro" id="IPR011050">
    <property type="entry name" value="Pectin_lyase_fold/virulence"/>
</dbReference>
<organism evidence="2">
    <name type="scientific">hydrothermal vent metagenome</name>
    <dbReference type="NCBI Taxonomy" id="652676"/>
    <lineage>
        <taxon>unclassified sequences</taxon>
        <taxon>metagenomes</taxon>
        <taxon>ecological metagenomes</taxon>
    </lineage>
</organism>